<protein>
    <submittedName>
        <fullName evidence="11">Beta-1,3-galactosyl-O-glycosyl-glycoprotein beta-1,6-N-acetylglucosaminyltransferase-like</fullName>
    </submittedName>
</protein>
<evidence type="ECO:0000256" key="1">
    <source>
        <dbReference type="ARBA" id="ARBA00004606"/>
    </source>
</evidence>
<evidence type="ECO:0000256" key="6">
    <source>
        <dbReference type="ARBA" id="ARBA00022968"/>
    </source>
</evidence>
<evidence type="ECO:0000256" key="2">
    <source>
        <dbReference type="ARBA" id="ARBA00004922"/>
    </source>
</evidence>
<comment type="caution">
    <text evidence="11">The sequence shown here is derived from an EMBL/GenBank/DDBJ whole genome shotgun (WGS) entry which is preliminary data.</text>
</comment>
<reference evidence="11 12" key="1">
    <citation type="journal article" date="2021" name="Elife">
        <title>Chloroplast acquisition without the gene transfer in kleptoplastic sea slugs, Plakobranchus ocellatus.</title>
        <authorList>
            <person name="Maeda T."/>
            <person name="Takahashi S."/>
            <person name="Yoshida T."/>
            <person name="Shimamura S."/>
            <person name="Takaki Y."/>
            <person name="Nagai Y."/>
            <person name="Toyoda A."/>
            <person name="Suzuki Y."/>
            <person name="Arimoto A."/>
            <person name="Ishii H."/>
            <person name="Satoh N."/>
            <person name="Nishiyama T."/>
            <person name="Hasebe M."/>
            <person name="Maruyama T."/>
            <person name="Minagawa J."/>
            <person name="Obokata J."/>
            <person name="Shigenobu S."/>
        </authorList>
    </citation>
    <scope>NUCLEOTIDE SEQUENCE [LARGE SCALE GENOMIC DNA]</scope>
</reference>
<dbReference type="PANTHER" id="PTHR19297:SF185">
    <property type="entry name" value="BETA-1,3-GALACTOSYL-O-GLYCOSYL-GLYCOPROTEIN BETA-1,6-N-ACETYLGLUCOSAMINYLTRANSFERASE 3"/>
    <property type="match status" value="1"/>
</dbReference>
<keyword evidence="6" id="KW-0735">Signal-anchor</keyword>
<dbReference type="AlphaFoldDB" id="A0AAV4FIN8"/>
<comment type="pathway">
    <text evidence="2">Protein modification; protein glycosylation.</text>
</comment>
<evidence type="ECO:0000256" key="10">
    <source>
        <dbReference type="ARBA" id="ARBA00038150"/>
    </source>
</evidence>
<dbReference type="PANTHER" id="PTHR19297">
    <property type="entry name" value="GLYCOSYLTRANSFERASE 14 FAMILY MEMBER"/>
    <property type="match status" value="1"/>
</dbReference>
<dbReference type="GO" id="GO:0016020">
    <property type="term" value="C:membrane"/>
    <property type="evidence" value="ECO:0007669"/>
    <property type="project" value="UniProtKB-SubCell"/>
</dbReference>
<evidence type="ECO:0000256" key="7">
    <source>
        <dbReference type="ARBA" id="ARBA00022989"/>
    </source>
</evidence>
<dbReference type="InterPro" id="IPR003406">
    <property type="entry name" value="Glyco_trans_14"/>
</dbReference>
<comment type="similarity">
    <text evidence="10">Belongs to the glycosyltransferase 14 family.</text>
</comment>
<dbReference type="GO" id="GO:0008375">
    <property type="term" value="F:acetylglucosaminyltransferase activity"/>
    <property type="evidence" value="ECO:0007669"/>
    <property type="project" value="TreeGrafter"/>
</dbReference>
<keyword evidence="4" id="KW-0808">Transferase</keyword>
<sequence>MSGQAYNSFSRAFLEWLFKDQRPRDLLVWSAKTYSPDEHYWASLNDMYHNQHLDAPGGFFGDPEKKGYLTKFILWTYENSRFKCHGRAVHNICNFNALDLPTIVSQLHLAANKYDLTMDPVAYACMEELLENRTVTPDPKFNKRRYETLYFVRNNFKRKTEVSGG</sequence>
<keyword evidence="3" id="KW-0328">Glycosyltransferase</keyword>
<evidence type="ECO:0000313" key="12">
    <source>
        <dbReference type="Proteomes" id="UP000762676"/>
    </source>
</evidence>
<comment type="subcellular location">
    <subcellularLocation>
        <location evidence="1">Membrane</location>
        <topology evidence="1">Single-pass type II membrane protein</topology>
    </subcellularLocation>
</comment>
<keyword evidence="12" id="KW-1185">Reference proteome</keyword>
<keyword evidence="7" id="KW-1133">Transmembrane helix</keyword>
<keyword evidence="5" id="KW-0812">Transmembrane</keyword>
<name>A0AAV4FIN8_9GAST</name>
<keyword evidence="8" id="KW-0472">Membrane</keyword>
<evidence type="ECO:0000256" key="8">
    <source>
        <dbReference type="ARBA" id="ARBA00023136"/>
    </source>
</evidence>
<evidence type="ECO:0000256" key="5">
    <source>
        <dbReference type="ARBA" id="ARBA00022692"/>
    </source>
</evidence>
<dbReference type="Pfam" id="PF02485">
    <property type="entry name" value="Branch"/>
    <property type="match status" value="1"/>
</dbReference>
<evidence type="ECO:0000256" key="3">
    <source>
        <dbReference type="ARBA" id="ARBA00022676"/>
    </source>
</evidence>
<evidence type="ECO:0000256" key="9">
    <source>
        <dbReference type="ARBA" id="ARBA00023180"/>
    </source>
</evidence>
<accession>A0AAV4FIN8</accession>
<dbReference type="EMBL" id="BMAT01011473">
    <property type="protein sequence ID" value="GFR73282.1"/>
    <property type="molecule type" value="Genomic_DNA"/>
</dbReference>
<keyword evidence="9" id="KW-0325">Glycoprotein</keyword>
<dbReference type="Proteomes" id="UP000762676">
    <property type="component" value="Unassembled WGS sequence"/>
</dbReference>
<organism evidence="11 12">
    <name type="scientific">Elysia marginata</name>
    <dbReference type="NCBI Taxonomy" id="1093978"/>
    <lineage>
        <taxon>Eukaryota</taxon>
        <taxon>Metazoa</taxon>
        <taxon>Spiralia</taxon>
        <taxon>Lophotrochozoa</taxon>
        <taxon>Mollusca</taxon>
        <taxon>Gastropoda</taxon>
        <taxon>Heterobranchia</taxon>
        <taxon>Euthyneura</taxon>
        <taxon>Panpulmonata</taxon>
        <taxon>Sacoglossa</taxon>
        <taxon>Placobranchoidea</taxon>
        <taxon>Plakobranchidae</taxon>
        <taxon>Elysia</taxon>
    </lineage>
</organism>
<evidence type="ECO:0000313" key="11">
    <source>
        <dbReference type="EMBL" id="GFR73282.1"/>
    </source>
</evidence>
<evidence type="ECO:0000256" key="4">
    <source>
        <dbReference type="ARBA" id="ARBA00022679"/>
    </source>
</evidence>
<gene>
    <name evidence="11" type="ORF">ElyMa_005725800</name>
</gene>
<proteinExistence type="inferred from homology"/>